<dbReference type="OrthoDB" id="3437016at2759"/>
<feature type="domain" description="Major facilitator superfamily (MFS) profile" evidence="11">
    <location>
        <begin position="491"/>
        <end position="978"/>
    </location>
</feature>
<dbReference type="GO" id="GO:0005886">
    <property type="term" value="C:plasma membrane"/>
    <property type="evidence" value="ECO:0007669"/>
    <property type="project" value="UniProtKB-SubCell"/>
</dbReference>
<feature type="transmembrane region" description="Helical" evidence="10">
    <location>
        <begin position="218"/>
        <end position="240"/>
    </location>
</feature>
<comment type="similarity">
    <text evidence="3">Belongs to the major facilitator superfamily.</text>
</comment>
<dbReference type="GO" id="GO:0000329">
    <property type="term" value="C:fungal-type vacuole membrane"/>
    <property type="evidence" value="ECO:0007669"/>
    <property type="project" value="TreeGrafter"/>
</dbReference>
<sequence>MVFCIAMIHAGIGGALFAFLLWSLPGAIGMYALSLGVQKMPDRLPPIVYALLSGMNASTVGIIALAAVQLAEKAIKDRITRILVIFGACAGLCYNALWYFPVLIVIGGAATVIWDVWLHQKIGKMKAAYAAKRRRARNEVGDAEDTTTTQAIPSAQELQVKRPEAVKRKAHAGSSTDRIVAVEEDAGPSHSDERRSTEAAAEMSPVTDTKIHNISIKLGMSLIAAFLLSFIVVMVVRGTVDARGLAFDLFANMYLAGTIIFGGGPVVIPLLRSYVVDPGWVSPRDFLLGLAIIQAFPGPNFNFSVYLGALTLASTSTPTVFGALLAFVGIFAPGIILAVGVQSIWQVMRTKNWVLSLLRGINAAAVGLVFTAVYRLWEIGYLTPESSSGKSLAGEPWWVVVAAVTYAETAWFNVPPAIAILLGAVLGLAWYGAPDDHNLHPVDPSNGLSPEGADPYINDEQDGGDIERQTSNGDSSKHQGLPEVQKRMKYIFPAIAIGVFLSSADQTLVISTYGTIGTELHALSSTSWIATGYFLTLSAFQPVYGKLSDIFGRKECLLFAYLVFGIGSTWCGFARSMNELIAARAFAGIGGGGMSVCTSVLLSDIVSLRDRGTWQGYINVIYAFGAGAGAPLGGLLADSIGWRWAFIAQGPMCLLAFLAVAFVLQLPKQDHSHWKEKVGKIDFLGATVLIVAVFGLLLGLDRGSNVSWSNPIAIAGLCTTPLFVVFVLVEKYVARNPFAPGRIILNRSLFACYLCNFFSFSGWLAGLFFIPLYWQVTRDYSAAHAGLLLVPSIICGVTGSLFAGFYMKRTAKYYWITVIAYTDLVIGLAVVLLFSGLATNNLPLMVLGTCICSFSNGTGVTTTLTGLIANASYKDQAVATACSYLFRSLGSVFGVSMCATAFNQTLRKSLRLALDGDKDAAEIAERVRAGLSYYRSLEPYLKDIVRECYSEATQAALSVSVVLVAGSAIFAWFIREKKLGN</sequence>
<dbReference type="Gene3D" id="1.20.1250.20">
    <property type="entry name" value="MFS general substrate transporter like domains"/>
    <property type="match status" value="1"/>
</dbReference>
<feature type="transmembrane region" description="Helical" evidence="10">
    <location>
        <begin position="252"/>
        <end position="274"/>
    </location>
</feature>
<feature type="transmembrane region" description="Helical" evidence="10">
    <location>
        <begin position="683"/>
        <end position="700"/>
    </location>
</feature>
<feature type="transmembrane region" description="Helical" evidence="10">
    <location>
        <begin position="397"/>
        <end position="430"/>
    </location>
</feature>
<keyword evidence="8 10" id="KW-0472">Membrane</keyword>
<feature type="region of interest" description="Disordered" evidence="9">
    <location>
        <begin position="441"/>
        <end position="479"/>
    </location>
</feature>
<dbReference type="PANTHER" id="PTHR23501">
    <property type="entry name" value="MAJOR FACILITATOR SUPERFAMILY"/>
    <property type="match status" value="1"/>
</dbReference>
<dbReference type="GO" id="GO:0046943">
    <property type="term" value="F:carboxylic acid transmembrane transporter activity"/>
    <property type="evidence" value="ECO:0007669"/>
    <property type="project" value="UniProtKB-ARBA"/>
</dbReference>
<evidence type="ECO:0000256" key="6">
    <source>
        <dbReference type="ARBA" id="ARBA00022692"/>
    </source>
</evidence>
<dbReference type="SUPFAM" id="SSF103473">
    <property type="entry name" value="MFS general substrate transporter"/>
    <property type="match status" value="1"/>
</dbReference>
<feature type="transmembrane region" description="Helical" evidence="10">
    <location>
        <begin position="581"/>
        <end position="602"/>
    </location>
</feature>
<evidence type="ECO:0000259" key="11">
    <source>
        <dbReference type="PROSITE" id="PS50850"/>
    </source>
</evidence>
<feature type="transmembrane region" description="Helical" evidence="10">
    <location>
        <begin position="712"/>
        <end position="729"/>
    </location>
</feature>
<feature type="region of interest" description="Disordered" evidence="9">
    <location>
        <begin position="181"/>
        <end position="204"/>
    </location>
</feature>
<feature type="transmembrane region" description="Helical" evidence="10">
    <location>
        <begin position="12"/>
        <end position="35"/>
    </location>
</feature>
<evidence type="ECO:0000313" key="12">
    <source>
        <dbReference type="EMBL" id="KAH7078479.1"/>
    </source>
</evidence>
<keyword evidence="7 10" id="KW-1133">Transmembrane helix</keyword>
<dbReference type="Pfam" id="PF02417">
    <property type="entry name" value="Chromate_transp"/>
    <property type="match status" value="2"/>
</dbReference>
<feature type="transmembrane region" description="Helical" evidence="10">
    <location>
        <begin position="642"/>
        <end position="663"/>
    </location>
</feature>
<dbReference type="InterPro" id="IPR003370">
    <property type="entry name" value="Chromate_transpt"/>
</dbReference>
<evidence type="ECO:0000256" key="5">
    <source>
        <dbReference type="ARBA" id="ARBA00022475"/>
    </source>
</evidence>
<evidence type="ECO:0000256" key="8">
    <source>
        <dbReference type="ARBA" id="ARBA00023136"/>
    </source>
</evidence>
<comment type="caution">
    <text evidence="12">The sequence shown here is derived from an EMBL/GenBank/DDBJ whole genome shotgun (WGS) entry which is preliminary data.</text>
</comment>
<feature type="transmembrane region" description="Helical" evidence="10">
    <location>
        <begin position="103"/>
        <end position="119"/>
    </location>
</feature>
<dbReference type="EMBL" id="JAGMVJ010000017">
    <property type="protein sequence ID" value="KAH7078479.1"/>
    <property type="molecule type" value="Genomic_DNA"/>
</dbReference>
<proteinExistence type="inferred from homology"/>
<name>A0A8K0QYI7_9PLEO</name>
<reference evidence="12" key="1">
    <citation type="journal article" date="2021" name="Nat. Commun.">
        <title>Genetic determinants of endophytism in the Arabidopsis root mycobiome.</title>
        <authorList>
            <person name="Mesny F."/>
            <person name="Miyauchi S."/>
            <person name="Thiergart T."/>
            <person name="Pickel B."/>
            <person name="Atanasova L."/>
            <person name="Karlsson M."/>
            <person name="Huettel B."/>
            <person name="Barry K.W."/>
            <person name="Haridas S."/>
            <person name="Chen C."/>
            <person name="Bauer D."/>
            <person name="Andreopoulos W."/>
            <person name="Pangilinan J."/>
            <person name="LaButti K."/>
            <person name="Riley R."/>
            <person name="Lipzen A."/>
            <person name="Clum A."/>
            <person name="Drula E."/>
            <person name="Henrissat B."/>
            <person name="Kohler A."/>
            <person name="Grigoriev I.V."/>
            <person name="Martin F.M."/>
            <person name="Hacquard S."/>
        </authorList>
    </citation>
    <scope>NUCLEOTIDE SEQUENCE</scope>
    <source>
        <strain evidence="12">MPI-SDFR-AT-0120</strain>
    </source>
</reference>
<feature type="transmembrane region" description="Helical" evidence="10">
    <location>
        <begin position="844"/>
        <end position="869"/>
    </location>
</feature>
<evidence type="ECO:0000256" key="7">
    <source>
        <dbReference type="ARBA" id="ARBA00022989"/>
    </source>
</evidence>
<evidence type="ECO:0000256" key="4">
    <source>
        <dbReference type="ARBA" id="ARBA00022448"/>
    </source>
</evidence>
<feature type="transmembrane region" description="Helical" evidence="10">
    <location>
        <begin position="286"/>
        <end position="308"/>
    </location>
</feature>
<evidence type="ECO:0000256" key="2">
    <source>
        <dbReference type="ARBA" id="ARBA00005262"/>
    </source>
</evidence>
<dbReference type="PANTHER" id="PTHR23501:SF84">
    <property type="entry name" value="VACUOLAR MEMBRANE AMINO ACID UPTAKE TRANSPORTER FNX2"/>
    <property type="match status" value="1"/>
</dbReference>
<dbReference type="Proteomes" id="UP000813461">
    <property type="component" value="Unassembled WGS sequence"/>
</dbReference>
<accession>A0A8K0QYI7</accession>
<keyword evidence="13" id="KW-1185">Reference proteome</keyword>
<feature type="transmembrane region" description="Helical" evidence="10">
    <location>
        <begin position="614"/>
        <end position="636"/>
    </location>
</feature>
<protein>
    <submittedName>
        <fullName evidence="12">Major facilitator superfamily domain-containing protein</fullName>
    </submittedName>
</protein>
<comment type="similarity">
    <text evidence="2">Belongs to the chromate ion transporter (CHR) (TC 2.A.51) family.</text>
</comment>
<comment type="subcellular location">
    <subcellularLocation>
        <location evidence="1">Cell membrane</location>
        <topology evidence="1">Multi-pass membrane protein</topology>
    </subcellularLocation>
</comment>
<keyword evidence="5" id="KW-1003">Cell membrane</keyword>
<dbReference type="InterPro" id="IPR011701">
    <property type="entry name" value="MFS"/>
</dbReference>
<keyword evidence="6 10" id="KW-0812">Transmembrane</keyword>
<feature type="transmembrane region" description="Helical" evidence="10">
    <location>
        <begin position="320"/>
        <end position="341"/>
    </location>
</feature>
<dbReference type="AlphaFoldDB" id="A0A8K0QYI7"/>
<dbReference type="FunFam" id="1.20.1720.10:FF:000013">
    <property type="entry name" value="Related to multidrug resistance proteins"/>
    <property type="match status" value="1"/>
</dbReference>
<feature type="transmembrane region" description="Helical" evidence="10">
    <location>
        <begin position="525"/>
        <end position="544"/>
    </location>
</feature>
<evidence type="ECO:0000256" key="1">
    <source>
        <dbReference type="ARBA" id="ARBA00004651"/>
    </source>
</evidence>
<dbReference type="GO" id="GO:0015174">
    <property type="term" value="F:basic amino acid transmembrane transporter activity"/>
    <property type="evidence" value="ECO:0007669"/>
    <property type="project" value="TreeGrafter"/>
</dbReference>
<feature type="transmembrane region" description="Helical" evidence="10">
    <location>
        <begin position="47"/>
        <end position="67"/>
    </location>
</feature>
<keyword evidence="4" id="KW-0813">Transport</keyword>
<evidence type="ECO:0000256" key="9">
    <source>
        <dbReference type="SAM" id="MobiDB-lite"/>
    </source>
</evidence>
<evidence type="ECO:0000256" key="10">
    <source>
        <dbReference type="SAM" id="Phobius"/>
    </source>
</evidence>
<dbReference type="PROSITE" id="PS50850">
    <property type="entry name" value="MFS"/>
    <property type="match status" value="1"/>
</dbReference>
<evidence type="ECO:0000256" key="3">
    <source>
        <dbReference type="ARBA" id="ARBA00008335"/>
    </source>
</evidence>
<dbReference type="InterPro" id="IPR036259">
    <property type="entry name" value="MFS_trans_sf"/>
</dbReference>
<organism evidence="12 13">
    <name type="scientific">Paraphoma chrysanthemicola</name>
    <dbReference type="NCBI Taxonomy" id="798071"/>
    <lineage>
        <taxon>Eukaryota</taxon>
        <taxon>Fungi</taxon>
        <taxon>Dikarya</taxon>
        <taxon>Ascomycota</taxon>
        <taxon>Pezizomycotina</taxon>
        <taxon>Dothideomycetes</taxon>
        <taxon>Pleosporomycetidae</taxon>
        <taxon>Pleosporales</taxon>
        <taxon>Pleosporineae</taxon>
        <taxon>Phaeosphaeriaceae</taxon>
        <taxon>Paraphoma</taxon>
    </lineage>
</organism>
<feature type="transmembrane region" description="Helical" evidence="10">
    <location>
        <begin position="490"/>
        <end position="513"/>
    </location>
</feature>
<feature type="transmembrane region" description="Helical" evidence="10">
    <location>
        <begin position="955"/>
        <end position="974"/>
    </location>
</feature>
<dbReference type="InterPro" id="IPR020846">
    <property type="entry name" value="MFS_dom"/>
</dbReference>
<feature type="transmembrane region" description="Helical" evidence="10">
    <location>
        <begin position="353"/>
        <end position="377"/>
    </location>
</feature>
<dbReference type="Gene3D" id="1.20.1720.10">
    <property type="entry name" value="Multidrug resistance protein D"/>
    <property type="match status" value="1"/>
</dbReference>
<evidence type="ECO:0000313" key="13">
    <source>
        <dbReference type="Proteomes" id="UP000813461"/>
    </source>
</evidence>
<dbReference type="Pfam" id="PF07690">
    <property type="entry name" value="MFS_1"/>
    <property type="match status" value="1"/>
</dbReference>
<feature type="transmembrane region" description="Helical" evidence="10">
    <location>
        <begin position="813"/>
        <end position="838"/>
    </location>
</feature>
<feature type="transmembrane region" description="Helical" evidence="10">
    <location>
        <begin position="750"/>
        <end position="774"/>
    </location>
</feature>
<dbReference type="GO" id="GO:0015109">
    <property type="term" value="F:chromate transmembrane transporter activity"/>
    <property type="evidence" value="ECO:0007669"/>
    <property type="project" value="InterPro"/>
</dbReference>
<feature type="transmembrane region" description="Helical" evidence="10">
    <location>
        <begin position="556"/>
        <end position="575"/>
    </location>
</feature>
<feature type="transmembrane region" description="Helical" evidence="10">
    <location>
        <begin position="786"/>
        <end position="806"/>
    </location>
</feature>
<gene>
    <name evidence="12" type="ORF">FB567DRAFT_450187</name>
</gene>